<organism evidence="3 4">
    <name type="scientific">Caenorhabditis angaria</name>
    <dbReference type="NCBI Taxonomy" id="860376"/>
    <lineage>
        <taxon>Eukaryota</taxon>
        <taxon>Metazoa</taxon>
        <taxon>Ecdysozoa</taxon>
        <taxon>Nematoda</taxon>
        <taxon>Chromadorea</taxon>
        <taxon>Rhabditida</taxon>
        <taxon>Rhabditina</taxon>
        <taxon>Rhabditomorpha</taxon>
        <taxon>Rhabditoidea</taxon>
        <taxon>Rhabditidae</taxon>
        <taxon>Peloderinae</taxon>
        <taxon>Caenorhabditis</taxon>
    </lineage>
</organism>
<evidence type="ECO:0000313" key="3">
    <source>
        <dbReference type="EMBL" id="CAI5454296.1"/>
    </source>
</evidence>
<dbReference type="PANTHER" id="PTHR37435">
    <property type="entry name" value="PROTEIN CBG14344"/>
    <property type="match status" value="1"/>
</dbReference>
<feature type="domain" description="aECM cysteine-cradle" evidence="2">
    <location>
        <begin position="122"/>
        <end position="173"/>
    </location>
</feature>
<dbReference type="PANTHER" id="PTHR37435:SF5">
    <property type="entry name" value="SECRETED PROTEIN"/>
    <property type="match status" value="1"/>
</dbReference>
<evidence type="ECO:0000259" key="2">
    <source>
        <dbReference type="Pfam" id="PF23626"/>
    </source>
</evidence>
<dbReference type="AlphaFoldDB" id="A0A9P1IXW0"/>
<sequence length="174" mass="19635">MKYIFIGLALLFVLTDAAYKSSNGPMKTKKYKCIEVSDDEEIIVVPKKKSPASKYPWKAEEEKVSRRNEGRSAESIEMPLAKKNLKLNTQRIVPSAEVVSVTEPTVSDVQRDSKGRPLILSPEHCKQVEHYSKMYGVKDVLKWVRGNCSFAKMYVPGATCEEINILVGSCYKKN</sequence>
<dbReference type="OrthoDB" id="5778813at2759"/>
<gene>
    <name evidence="3" type="ORF">CAMP_LOCUS16933</name>
</gene>
<proteinExistence type="predicted"/>
<evidence type="ECO:0000313" key="4">
    <source>
        <dbReference type="Proteomes" id="UP001152747"/>
    </source>
</evidence>
<dbReference type="Proteomes" id="UP001152747">
    <property type="component" value="Unassembled WGS sequence"/>
</dbReference>
<protein>
    <recommendedName>
        <fullName evidence="2">aECM cysteine-cradle domain-containing protein</fullName>
    </recommendedName>
</protein>
<keyword evidence="1" id="KW-0732">Signal</keyword>
<name>A0A9P1IXW0_9PELO</name>
<reference evidence="3" key="1">
    <citation type="submission" date="2022-11" db="EMBL/GenBank/DDBJ databases">
        <authorList>
            <person name="Kikuchi T."/>
        </authorList>
    </citation>
    <scope>NUCLEOTIDE SEQUENCE</scope>
    <source>
        <strain evidence="3">PS1010</strain>
    </source>
</reference>
<dbReference type="Pfam" id="PF23626">
    <property type="entry name" value="CCD_aECM"/>
    <property type="match status" value="1"/>
</dbReference>
<dbReference type="EMBL" id="CANHGI010000006">
    <property type="protein sequence ID" value="CAI5454296.1"/>
    <property type="molecule type" value="Genomic_DNA"/>
</dbReference>
<feature type="signal peptide" evidence="1">
    <location>
        <begin position="1"/>
        <end position="17"/>
    </location>
</feature>
<evidence type="ECO:0000256" key="1">
    <source>
        <dbReference type="SAM" id="SignalP"/>
    </source>
</evidence>
<feature type="chain" id="PRO_5040345822" description="aECM cysteine-cradle domain-containing protein" evidence="1">
    <location>
        <begin position="18"/>
        <end position="174"/>
    </location>
</feature>
<accession>A0A9P1IXW0</accession>
<dbReference type="InterPro" id="IPR055352">
    <property type="entry name" value="CCD_aECM"/>
</dbReference>
<comment type="caution">
    <text evidence="3">The sequence shown here is derived from an EMBL/GenBank/DDBJ whole genome shotgun (WGS) entry which is preliminary data.</text>
</comment>
<keyword evidence="4" id="KW-1185">Reference proteome</keyword>